<organism evidence="7 9">
    <name type="scientific">Rozella allomycis (strain CSF55)</name>
    <dbReference type="NCBI Taxonomy" id="988480"/>
    <lineage>
        <taxon>Eukaryota</taxon>
        <taxon>Fungi</taxon>
        <taxon>Fungi incertae sedis</taxon>
        <taxon>Cryptomycota</taxon>
        <taxon>Cryptomycota incertae sedis</taxon>
        <taxon>Rozella</taxon>
    </lineage>
</organism>
<feature type="compositionally biased region" description="Low complexity" evidence="5">
    <location>
        <begin position="418"/>
        <end position="429"/>
    </location>
</feature>
<accession>A0A075B450</accession>
<keyword evidence="9" id="KW-1185">Reference proteome</keyword>
<dbReference type="HOGENOM" id="CLU_601515_0_0_1"/>
<reference evidence="7 9" key="1">
    <citation type="journal article" date="2013" name="Curr. Biol.">
        <title>Shared signatures of parasitism and phylogenomics unite Cryptomycota and microsporidia.</title>
        <authorList>
            <person name="James T.Y."/>
            <person name="Pelin A."/>
            <person name="Bonen L."/>
            <person name="Ahrendt S."/>
            <person name="Sain D."/>
            <person name="Corradi N."/>
            <person name="Stajich J.E."/>
        </authorList>
    </citation>
    <scope>NUCLEOTIDE SEQUENCE [LARGE SCALE GENOMIC DNA]</scope>
    <source>
        <strain evidence="7 9">CSF55</strain>
        <strain evidence="7 9">CSF55</strain>
    </source>
</reference>
<dbReference type="Pfam" id="PF03126">
    <property type="entry name" value="Plus-3"/>
    <property type="match status" value="1"/>
</dbReference>
<dbReference type="OMA" id="ISGCYAR"/>
<dbReference type="EMBL" id="ML005116">
    <property type="protein sequence ID" value="RKP20076.1"/>
    <property type="molecule type" value="Genomic_DNA"/>
</dbReference>
<dbReference type="STRING" id="988480.A0A075B450"/>
<keyword evidence="4" id="KW-0539">Nucleus</keyword>
<feature type="compositionally biased region" description="Acidic residues" evidence="5">
    <location>
        <begin position="148"/>
        <end position="159"/>
    </location>
</feature>
<dbReference type="PANTHER" id="PTHR13115">
    <property type="entry name" value="RNA POLYMERASE-ASSOCIATED PROTEIN RTF1 HOMOLOG"/>
    <property type="match status" value="1"/>
</dbReference>
<dbReference type="AlphaFoldDB" id="A0A075B450"/>
<evidence type="ECO:0000256" key="5">
    <source>
        <dbReference type="SAM" id="MobiDB-lite"/>
    </source>
</evidence>
<reference evidence="8" key="3">
    <citation type="submission" date="2018-08" db="EMBL/GenBank/DDBJ databases">
        <title>Leveraging single-cell genomics to expand the Fungal Tree of Life.</title>
        <authorList>
            <consortium name="DOE Joint Genome Institute"/>
            <person name="Ahrendt S.R."/>
            <person name="Quandt C.A."/>
            <person name="Ciobanu D."/>
            <person name="Clum A."/>
            <person name="Salamov A."/>
            <person name="Andreopoulos B."/>
            <person name="Cheng J.-F."/>
            <person name="Woyke T."/>
            <person name="Pelin A."/>
            <person name="Henrissat B."/>
            <person name="Reynolds N."/>
            <person name="Benny G.L."/>
            <person name="Smith M.E."/>
            <person name="James T.Y."/>
            <person name="Grigoriev I.V."/>
        </authorList>
    </citation>
    <scope>NUCLEOTIDE SEQUENCE</scope>
    <source>
        <strain evidence="8">CSF55</strain>
    </source>
</reference>
<feature type="region of interest" description="Disordered" evidence="5">
    <location>
        <begin position="89"/>
        <end position="161"/>
    </location>
</feature>
<dbReference type="SMART" id="SM00719">
    <property type="entry name" value="Plus3"/>
    <property type="match status" value="1"/>
</dbReference>
<proteinExistence type="predicted"/>
<feature type="compositionally biased region" description="Basic and acidic residues" evidence="5">
    <location>
        <begin position="380"/>
        <end position="398"/>
    </location>
</feature>
<evidence type="ECO:0000313" key="7">
    <source>
        <dbReference type="EMBL" id="EPZ35869.1"/>
    </source>
</evidence>
<name>A0A075B450_ROZAC</name>
<feature type="compositionally biased region" description="Basic and acidic residues" evidence="5">
    <location>
        <begin position="106"/>
        <end position="116"/>
    </location>
</feature>
<dbReference type="InterPro" id="IPR004343">
    <property type="entry name" value="Plus-3_dom"/>
</dbReference>
<comment type="subcellular location">
    <subcellularLocation>
        <location evidence="1">Nucleus</location>
    </subcellularLocation>
</comment>
<dbReference type="OrthoDB" id="166375at2759"/>
<feature type="domain" description="Plus3" evidence="6">
    <location>
        <begin position="163"/>
        <end position="296"/>
    </location>
</feature>
<evidence type="ECO:0000313" key="9">
    <source>
        <dbReference type="Proteomes" id="UP000030755"/>
    </source>
</evidence>
<reference evidence="10" key="2">
    <citation type="journal article" date="2018" name="Nat. Microbiol.">
        <title>Leveraging single-cell genomics to expand the fungal tree of life.</title>
        <authorList>
            <person name="Ahrendt S.R."/>
            <person name="Quandt C.A."/>
            <person name="Ciobanu D."/>
            <person name="Clum A."/>
            <person name="Salamov A."/>
            <person name="Andreopoulos B."/>
            <person name="Cheng J.F."/>
            <person name="Woyke T."/>
            <person name="Pelin A."/>
            <person name="Henrissat B."/>
            <person name="Reynolds N.K."/>
            <person name="Benny G.L."/>
            <person name="Smith M.E."/>
            <person name="James T.Y."/>
            <person name="Grigoriev I.V."/>
        </authorList>
    </citation>
    <scope>NUCLEOTIDE SEQUENCE [LARGE SCALE GENOMIC DNA]</scope>
    <source>
        <strain evidence="10">CSF55</strain>
    </source>
</reference>
<keyword evidence="3" id="KW-0804">Transcription</keyword>
<dbReference type="PANTHER" id="PTHR13115:SF8">
    <property type="entry name" value="RNA POLYMERASE-ASSOCIATED PROTEIN RTF1 HOMOLOG"/>
    <property type="match status" value="1"/>
</dbReference>
<feature type="compositionally biased region" description="Acidic residues" evidence="5">
    <location>
        <begin position="28"/>
        <end position="60"/>
    </location>
</feature>
<feature type="region of interest" description="Disordered" evidence="5">
    <location>
        <begin position="377"/>
        <end position="399"/>
    </location>
</feature>
<evidence type="ECO:0000313" key="10">
    <source>
        <dbReference type="Proteomes" id="UP000281549"/>
    </source>
</evidence>
<dbReference type="PROSITE" id="PS51360">
    <property type="entry name" value="PLUS3"/>
    <property type="match status" value="1"/>
</dbReference>
<evidence type="ECO:0000256" key="2">
    <source>
        <dbReference type="ARBA" id="ARBA00023015"/>
    </source>
</evidence>
<feature type="compositionally biased region" description="Basic and acidic residues" evidence="5">
    <location>
        <begin position="125"/>
        <end position="141"/>
    </location>
</feature>
<keyword evidence="2" id="KW-0805">Transcription regulation</keyword>
<evidence type="ECO:0000259" key="6">
    <source>
        <dbReference type="PROSITE" id="PS51360"/>
    </source>
</evidence>
<gene>
    <name evidence="7" type="ORF">O9G_004154</name>
    <name evidence="8" type="ORF">ROZALSC1DRAFT_28395</name>
</gene>
<dbReference type="GO" id="GO:1990269">
    <property type="term" value="F:RNA polymerase II C-terminal domain phosphoserine binding"/>
    <property type="evidence" value="ECO:0007669"/>
    <property type="project" value="TreeGrafter"/>
</dbReference>
<dbReference type="Gene3D" id="3.90.70.200">
    <property type="entry name" value="Plus-3 domain"/>
    <property type="match status" value="1"/>
</dbReference>
<dbReference type="EMBL" id="KE560734">
    <property type="protein sequence ID" value="EPZ35869.1"/>
    <property type="molecule type" value="Genomic_DNA"/>
</dbReference>
<dbReference type="GO" id="GO:0016593">
    <property type="term" value="C:Cdc73/Paf1 complex"/>
    <property type="evidence" value="ECO:0007669"/>
    <property type="project" value="TreeGrafter"/>
</dbReference>
<dbReference type="Proteomes" id="UP000030755">
    <property type="component" value="Unassembled WGS sequence"/>
</dbReference>
<protein>
    <submittedName>
        <fullName evidence="7 8">Plus-3-domain-containing protein</fullName>
    </submittedName>
</protein>
<feature type="region of interest" description="Disordered" evidence="5">
    <location>
        <begin position="1"/>
        <end position="71"/>
    </location>
</feature>
<dbReference type="GO" id="GO:0003677">
    <property type="term" value="F:DNA binding"/>
    <property type="evidence" value="ECO:0007669"/>
    <property type="project" value="InterPro"/>
</dbReference>
<evidence type="ECO:0000256" key="4">
    <source>
        <dbReference type="ARBA" id="ARBA00023242"/>
    </source>
</evidence>
<evidence type="ECO:0000256" key="1">
    <source>
        <dbReference type="ARBA" id="ARBA00004123"/>
    </source>
</evidence>
<evidence type="ECO:0000256" key="3">
    <source>
        <dbReference type="ARBA" id="ARBA00023163"/>
    </source>
</evidence>
<feature type="region of interest" description="Disordered" evidence="5">
    <location>
        <begin position="412"/>
        <end position="441"/>
    </location>
</feature>
<dbReference type="Proteomes" id="UP000281549">
    <property type="component" value="Unassembled WGS sequence"/>
</dbReference>
<feature type="compositionally biased region" description="Basic and acidic residues" evidence="5">
    <location>
        <begin position="1"/>
        <end position="20"/>
    </location>
</feature>
<dbReference type="InterPro" id="IPR036128">
    <property type="entry name" value="Plus3-like_sf"/>
</dbReference>
<sequence>MKRKAKLDYSQEIRNLMDKKEKKKRKEEEEDEESEISESDDYQVEEENAVDDDEDSEDSGDGYGPDLIGDEEDRKWLFSLPELQREEILFERADARKERQRKKELRRSATKTDRRTTSLKKLKEKRMTKIQKDAEAMDAKELTSPNESEQEQEGEDERIEEPLADQKDIESIFLTRSRLEKWMFRSFFEDVVKGCFVRVSFKMDQNTKENVYRLAQIQDVIRYRRVYKINGVSTDKALSLKYGNDLKDFRLDILSNSFFTDKEYSKWKAYLDERKIKPPTKQFCVEKNQEIIEAKSTNLTEEEVSKMMQEKKRFNQTVVNPAMEKANLLAELERAKYENDEEEIERIKFELSRLEKDPDSKRDQRLEALAQVNRRNRLSNQEEIREAERKSRQLKKELGANNLDPFARRKCKPDFIHHSSPSLDPSSLIEESDTQKEEKAKDLFSAHDFDLEIDV</sequence>
<dbReference type="SUPFAM" id="SSF159042">
    <property type="entry name" value="Plus3-like"/>
    <property type="match status" value="1"/>
</dbReference>
<evidence type="ECO:0000313" key="8">
    <source>
        <dbReference type="EMBL" id="RKP20076.1"/>
    </source>
</evidence>